<accession>A0A1X1ZC24</accession>
<dbReference type="EMBL" id="LQPJ01000121">
    <property type="protein sequence ID" value="ORW20914.1"/>
    <property type="molecule type" value="Genomic_DNA"/>
</dbReference>
<evidence type="ECO:0000313" key="1">
    <source>
        <dbReference type="EMBL" id="ORW20914.1"/>
    </source>
</evidence>
<organism evidence="1 2">
    <name type="scientific">Mycobacterium palustre</name>
    <dbReference type="NCBI Taxonomy" id="153971"/>
    <lineage>
        <taxon>Bacteria</taxon>
        <taxon>Bacillati</taxon>
        <taxon>Actinomycetota</taxon>
        <taxon>Actinomycetes</taxon>
        <taxon>Mycobacteriales</taxon>
        <taxon>Mycobacteriaceae</taxon>
        <taxon>Mycobacterium</taxon>
        <taxon>Mycobacterium simiae complex</taxon>
    </lineage>
</organism>
<sequence length="120" mass="12269">MQTGTTKGTAVDTAAFNNRFRDVLFAIAAGALTDGSYAFTVQESDTTTDGDFAAVDSSRVLGSVPTFDSASDDNALRSFGVLPTKRYVRLVCTATGATSGGVLVATAVLGNGSLHPVARS</sequence>
<dbReference type="Proteomes" id="UP000193529">
    <property type="component" value="Unassembled WGS sequence"/>
</dbReference>
<reference evidence="1 2" key="1">
    <citation type="submission" date="2016-01" db="EMBL/GenBank/DDBJ databases">
        <title>The new phylogeny of the genus Mycobacterium.</title>
        <authorList>
            <person name="Tarcisio F."/>
            <person name="Conor M."/>
            <person name="Antonella G."/>
            <person name="Elisabetta G."/>
            <person name="Giulia F.S."/>
            <person name="Sara T."/>
            <person name="Anna F."/>
            <person name="Clotilde B."/>
            <person name="Roberto B."/>
            <person name="Veronica D.S."/>
            <person name="Fabio R."/>
            <person name="Monica P."/>
            <person name="Olivier J."/>
            <person name="Enrico T."/>
            <person name="Nicola S."/>
        </authorList>
    </citation>
    <scope>NUCLEOTIDE SEQUENCE [LARGE SCALE GENOMIC DNA]</scope>
    <source>
        <strain evidence="1 2">DSM 44572</strain>
    </source>
</reference>
<comment type="caution">
    <text evidence="1">The sequence shown here is derived from an EMBL/GenBank/DDBJ whole genome shotgun (WGS) entry which is preliminary data.</text>
</comment>
<gene>
    <name evidence="1" type="ORF">AWC19_14195</name>
</gene>
<name>A0A1X1ZC24_9MYCO</name>
<keyword evidence="2" id="KW-1185">Reference proteome</keyword>
<proteinExistence type="predicted"/>
<dbReference type="STRING" id="153971.AWC19_14195"/>
<protein>
    <submittedName>
        <fullName evidence="1">Uncharacterized protein</fullName>
    </submittedName>
</protein>
<evidence type="ECO:0000313" key="2">
    <source>
        <dbReference type="Proteomes" id="UP000193529"/>
    </source>
</evidence>
<dbReference type="AlphaFoldDB" id="A0A1X1ZC24"/>